<dbReference type="EMBL" id="OX596117">
    <property type="protein sequence ID" value="CAI9708648.1"/>
    <property type="molecule type" value="Genomic_DNA"/>
</dbReference>
<reference evidence="1" key="1">
    <citation type="submission" date="2023-05" db="EMBL/GenBank/DDBJ databases">
        <authorList>
            <consortium name="ELIXIR-Norway"/>
        </authorList>
    </citation>
    <scope>NUCLEOTIDE SEQUENCE</scope>
</reference>
<evidence type="ECO:0000313" key="2">
    <source>
        <dbReference type="Proteomes" id="UP001162501"/>
    </source>
</evidence>
<sequence length="138" mass="14694">METKPRVSGPAPACSPARAVVMLLMKPLLLCCVRVLPGRVRCCASSTRGSRPSAQLGKMLLRPRPQWVARRGFLQPPAWVPAPSRAVHTPPHPSPGRPWASGARPKAGEEPALVVAELQSSPSGASYERPAAAVLRLL</sequence>
<accession>A0ACB0F824</accession>
<dbReference type="Proteomes" id="UP001162501">
    <property type="component" value="Chromosome 33"/>
</dbReference>
<evidence type="ECO:0000313" key="1">
    <source>
        <dbReference type="EMBL" id="CAI9708648.1"/>
    </source>
</evidence>
<proteinExistence type="predicted"/>
<organism evidence="1 2">
    <name type="scientific">Rangifer tarandus platyrhynchus</name>
    <name type="common">Svalbard reindeer</name>
    <dbReference type="NCBI Taxonomy" id="3082113"/>
    <lineage>
        <taxon>Eukaryota</taxon>
        <taxon>Metazoa</taxon>
        <taxon>Chordata</taxon>
        <taxon>Craniata</taxon>
        <taxon>Vertebrata</taxon>
        <taxon>Euteleostomi</taxon>
        <taxon>Mammalia</taxon>
        <taxon>Eutheria</taxon>
        <taxon>Laurasiatheria</taxon>
        <taxon>Artiodactyla</taxon>
        <taxon>Ruminantia</taxon>
        <taxon>Pecora</taxon>
        <taxon>Cervidae</taxon>
        <taxon>Odocoileinae</taxon>
        <taxon>Rangifer</taxon>
    </lineage>
</organism>
<name>A0ACB0F824_RANTA</name>
<protein>
    <submittedName>
        <fullName evidence="1">Uncharacterized protein</fullName>
    </submittedName>
</protein>
<gene>
    <name evidence="1" type="ORF">MRATA1EN3_LOCUS19861</name>
</gene>